<organism evidence="1 2">
    <name type="scientific">Litoreibacter roseus</name>
    <dbReference type="NCBI Taxonomy" id="2601869"/>
    <lineage>
        <taxon>Bacteria</taxon>
        <taxon>Pseudomonadati</taxon>
        <taxon>Pseudomonadota</taxon>
        <taxon>Alphaproteobacteria</taxon>
        <taxon>Rhodobacterales</taxon>
        <taxon>Roseobacteraceae</taxon>
        <taxon>Litoreibacter</taxon>
    </lineage>
</organism>
<name>A0A6N6JJ57_9RHOB</name>
<gene>
    <name evidence="1" type="ORF">KIN_23060</name>
</gene>
<evidence type="ECO:0000313" key="1">
    <source>
        <dbReference type="EMBL" id="GFE65232.1"/>
    </source>
</evidence>
<keyword evidence="2" id="KW-1185">Reference proteome</keyword>
<sequence>MRYLVLFLILTVSVEAQTVQTPKQDAEELMTASIEFAEQLLQNYGEFFPFGAAMKPDGQMILVAGYDGDERPPSHEIIDLLNAGFRSSAVGGDYKATALTYDVRVSLPGTSRKSDAVAIALDHEGDYSVVVYWPYKLSRGEVSFGEVFAEEGVYGIFPEP</sequence>
<dbReference type="AlphaFoldDB" id="A0A6N6JJ57"/>
<protein>
    <submittedName>
        <fullName evidence="1">Uncharacterized protein</fullName>
    </submittedName>
</protein>
<proteinExistence type="predicted"/>
<accession>A0A6N6JJ57</accession>
<dbReference type="RefSeq" id="WP_159807004.1">
    <property type="nucleotide sequence ID" value="NZ_BLJE01000002.1"/>
</dbReference>
<evidence type="ECO:0000313" key="2">
    <source>
        <dbReference type="Proteomes" id="UP000436822"/>
    </source>
</evidence>
<dbReference type="OrthoDB" id="673682at2"/>
<dbReference type="EMBL" id="BLJE01000002">
    <property type="protein sequence ID" value="GFE65232.1"/>
    <property type="molecule type" value="Genomic_DNA"/>
</dbReference>
<reference evidence="1 2" key="1">
    <citation type="submission" date="2019-12" db="EMBL/GenBank/DDBJ databases">
        <title>Litoreibacter badius sp. nov., a novel bacteriochlorophyll a-containing bacterium in the genus Litoreibacter.</title>
        <authorList>
            <person name="Kanamuro M."/>
            <person name="Takabe Y."/>
            <person name="Mori K."/>
            <person name="Takaichi S."/>
            <person name="Hanada S."/>
        </authorList>
    </citation>
    <scope>NUCLEOTIDE SEQUENCE [LARGE SCALE GENOMIC DNA]</scope>
    <source>
        <strain evidence="1 2">K6</strain>
    </source>
</reference>
<comment type="caution">
    <text evidence="1">The sequence shown here is derived from an EMBL/GenBank/DDBJ whole genome shotgun (WGS) entry which is preliminary data.</text>
</comment>
<dbReference type="Proteomes" id="UP000436822">
    <property type="component" value="Unassembled WGS sequence"/>
</dbReference>